<reference evidence="3" key="1">
    <citation type="submission" date="2016-11" db="EMBL/GenBank/DDBJ databases">
        <authorList>
            <person name="Varghese N."/>
            <person name="Submissions S."/>
        </authorList>
    </citation>
    <scope>NUCLEOTIDE SEQUENCE [LARGE SCALE GENOMIC DNA]</scope>
    <source>
        <strain evidence="3">DSM 17963</strain>
    </source>
</reference>
<sequence length="156" mass="17191">MKTYINAIILGLFGAVAVTVSFMLQWPTWTMFLAWVSYYLFGKSIKTSIPVFVQIIFGILMGVAIMVSAKFFETIIGVAGFQLAVFLFIGSLAFLSKIEGLKSIPAWFIGLIIIFGVHPELEFAAVASLLIPIIAGFTFAWFNDSSLQIVSKSFNN</sequence>
<evidence type="ECO:0008006" key="4">
    <source>
        <dbReference type="Google" id="ProtNLM"/>
    </source>
</evidence>
<protein>
    <recommendedName>
        <fullName evidence="4">DUF1097 domain-containing protein</fullName>
    </recommendedName>
</protein>
<evidence type="ECO:0000313" key="3">
    <source>
        <dbReference type="Proteomes" id="UP000184071"/>
    </source>
</evidence>
<keyword evidence="1" id="KW-0812">Transmembrane</keyword>
<organism evidence="2 3">
    <name type="scientific">Flavobacterium defluvii</name>
    <dbReference type="NCBI Taxonomy" id="370979"/>
    <lineage>
        <taxon>Bacteria</taxon>
        <taxon>Pseudomonadati</taxon>
        <taxon>Bacteroidota</taxon>
        <taxon>Flavobacteriia</taxon>
        <taxon>Flavobacteriales</taxon>
        <taxon>Flavobacteriaceae</taxon>
        <taxon>Flavobacterium</taxon>
    </lineage>
</organism>
<dbReference type="OrthoDB" id="8396882at2"/>
<evidence type="ECO:0000256" key="1">
    <source>
        <dbReference type="SAM" id="Phobius"/>
    </source>
</evidence>
<keyword evidence="1" id="KW-1133">Transmembrane helix</keyword>
<dbReference type="Proteomes" id="UP000184071">
    <property type="component" value="Unassembled WGS sequence"/>
</dbReference>
<dbReference type="AlphaFoldDB" id="A0A1M5NAM6"/>
<feature type="transmembrane region" description="Helical" evidence="1">
    <location>
        <begin position="6"/>
        <end position="39"/>
    </location>
</feature>
<dbReference type="Pfam" id="PF06496">
    <property type="entry name" value="DUF1097"/>
    <property type="match status" value="1"/>
</dbReference>
<feature type="transmembrane region" description="Helical" evidence="1">
    <location>
        <begin position="100"/>
        <end position="117"/>
    </location>
</feature>
<name>A0A1M5NAM6_9FLAO</name>
<proteinExistence type="predicted"/>
<feature type="transmembrane region" description="Helical" evidence="1">
    <location>
        <begin position="75"/>
        <end position="95"/>
    </location>
</feature>
<feature type="transmembrane region" description="Helical" evidence="1">
    <location>
        <begin position="51"/>
        <end position="69"/>
    </location>
</feature>
<dbReference type="InterPro" id="IPR009476">
    <property type="entry name" value="DUF1097"/>
</dbReference>
<feature type="transmembrane region" description="Helical" evidence="1">
    <location>
        <begin position="123"/>
        <end position="142"/>
    </location>
</feature>
<gene>
    <name evidence="2" type="ORF">SAMN05443663_104138</name>
</gene>
<keyword evidence="1" id="KW-0472">Membrane</keyword>
<accession>A0A1M5NAM6</accession>
<dbReference type="EMBL" id="FQWC01000004">
    <property type="protein sequence ID" value="SHG86570.1"/>
    <property type="molecule type" value="Genomic_DNA"/>
</dbReference>
<evidence type="ECO:0000313" key="2">
    <source>
        <dbReference type="EMBL" id="SHG86570.1"/>
    </source>
</evidence>
<keyword evidence="3" id="KW-1185">Reference proteome</keyword>
<dbReference type="RefSeq" id="WP_073416240.1">
    <property type="nucleotide sequence ID" value="NZ_FQWC01000004.1"/>
</dbReference>
<dbReference type="STRING" id="370979.SAMN05443663_104138"/>